<dbReference type="Pfam" id="PF08021">
    <property type="entry name" value="FAD_binding_9"/>
    <property type="match status" value="1"/>
</dbReference>
<feature type="domain" description="FAD-binding FR-type" evidence="1">
    <location>
        <begin position="13"/>
        <end position="138"/>
    </location>
</feature>
<dbReference type="SUPFAM" id="SSF63380">
    <property type="entry name" value="Riboflavin synthase domain-like"/>
    <property type="match status" value="1"/>
</dbReference>
<evidence type="ECO:0000259" key="1">
    <source>
        <dbReference type="PROSITE" id="PS51384"/>
    </source>
</evidence>
<dbReference type="InterPro" id="IPR013113">
    <property type="entry name" value="SIP_FAD-bd"/>
</dbReference>
<dbReference type="EMBL" id="VYDA01000506">
    <property type="protein sequence ID" value="MYH62865.1"/>
    <property type="molecule type" value="Genomic_DNA"/>
</dbReference>
<dbReference type="AlphaFoldDB" id="A0A6B1G6N4"/>
<dbReference type="Pfam" id="PF04954">
    <property type="entry name" value="SIP"/>
    <property type="match status" value="1"/>
</dbReference>
<dbReference type="InterPro" id="IPR039261">
    <property type="entry name" value="FNR_nucleotide-bd"/>
</dbReference>
<dbReference type="InterPro" id="IPR017927">
    <property type="entry name" value="FAD-bd_FR_type"/>
</dbReference>
<reference evidence="2" key="1">
    <citation type="submission" date="2019-09" db="EMBL/GenBank/DDBJ databases">
        <title>Characterisation of the sponge microbiome using genome-centric metagenomics.</title>
        <authorList>
            <person name="Engelberts J.P."/>
            <person name="Robbins S.J."/>
            <person name="De Goeij J.M."/>
            <person name="Aranda M."/>
            <person name="Bell S.C."/>
            <person name="Webster N.S."/>
        </authorList>
    </citation>
    <scope>NUCLEOTIDE SEQUENCE</scope>
    <source>
        <strain evidence="2">SB0675_bin_29</strain>
    </source>
</reference>
<dbReference type="InterPro" id="IPR017938">
    <property type="entry name" value="Riboflavin_synthase-like_b-brl"/>
</dbReference>
<name>A0A6B1G6N4_9CHLR</name>
<dbReference type="InterPro" id="IPR039374">
    <property type="entry name" value="SIP_fam"/>
</dbReference>
<accession>A0A6B1G6N4</accession>
<evidence type="ECO:0000313" key="2">
    <source>
        <dbReference type="EMBL" id="MYH62865.1"/>
    </source>
</evidence>
<protein>
    <submittedName>
        <fullName evidence="2">Siderophore-interacting protein</fullName>
    </submittedName>
</protein>
<dbReference type="InterPro" id="IPR007037">
    <property type="entry name" value="SIP_rossman_dom"/>
</dbReference>
<comment type="caution">
    <text evidence="2">The sequence shown here is derived from an EMBL/GenBank/DDBJ whole genome shotgun (WGS) entry which is preliminary data.</text>
</comment>
<organism evidence="2">
    <name type="scientific">Caldilineaceae bacterium SB0675_bin_29</name>
    <dbReference type="NCBI Taxonomy" id="2605266"/>
    <lineage>
        <taxon>Bacteria</taxon>
        <taxon>Bacillati</taxon>
        <taxon>Chloroflexota</taxon>
        <taxon>Caldilineae</taxon>
        <taxon>Caldilineales</taxon>
        <taxon>Caldilineaceae</taxon>
    </lineage>
</organism>
<dbReference type="Gene3D" id="2.40.30.10">
    <property type="entry name" value="Translation factors"/>
    <property type="match status" value="1"/>
</dbReference>
<dbReference type="PANTHER" id="PTHR30157">
    <property type="entry name" value="FERRIC REDUCTASE, NADPH-DEPENDENT"/>
    <property type="match status" value="1"/>
</dbReference>
<proteinExistence type="predicted"/>
<dbReference type="CDD" id="cd06193">
    <property type="entry name" value="siderophore_interacting"/>
    <property type="match status" value="1"/>
</dbReference>
<dbReference type="PROSITE" id="PS51384">
    <property type="entry name" value="FAD_FR"/>
    <property type="match status" value="1"/>
</dbReference>
<dbReference type="Gene3D" id="3.40.50.80">
    <property type="entry name" value="Nucleotide-binding domain of ferredoxin-NADP reductase (FNR) module"/>
    <property type="match status" value="1"/>
</dbReference>
<dbReference type="PANTHER" id="PTHR30157:SF0">
    <property type="entry name" value="NADPH-DEPENDENT FERRIC-CHELATE REDUCTASE"/>
    <property type="match status" value="1"/>
</dbReference>
<sequence>MSSPVHNRPHRLPPRYPVSIRHLQWLTPRVANLLLHGPELSGFEPAAAGSHIKLILPPPGVTDTPQPLRHDGRRPVFAEGVTPPFLRTYTPLRYNAETLELEVEMLHHGDSPASNWLRSARPGHRIIVAGPRGGWVPPQDGDWYLVMADDTGIPAAVQVLQALPDRQITALFEVTDEQERRPLPEIPDDLPRWLYREPQGLAAGLPLEEAVRPAEIPASRGYVWMALEAGAMRRIRRYLIEDIGLLPERMVTRGYWKLGTSDHPDGDYGTE</sequence>
<dbReference type="GO" id="GO:0016491">
    <property type="term" value="F:oxidoreductase activity"/>
    <property type="evidence" value="ECO:0007669"/>
    <property type="project" value="InterPro"/>
</dbReference>
<gene>
    <name evidence="2" type="ORF">F4148_14300</name>
</gene>